<dbReference type="EMBL" id="WXYO01000001">
    <property type="protein sequence ID" value="NAS10450.1"/>
    <property type="molecule type" value="Genomic_DNA"/>
</dbReference>
<accession>A0A6L9E6Y2</accession>
<protein>
    <submittedName>
        <fullName evidence="3">Dabb family protein</fullName>
    </submittedName>
</protein>
<dbReference type="SUPFAM" id="SSF54909">
    <property type="entry name" value="Dimeric alpha+beta barrel"/>
    <property type="match status" value="1"/>
</dbReference>
<dbReference type="RefSeq" id="WP_161433262.1">
    <property type="nucleotide sequence ID" value="NZ_WXYO01000001.1"/>
</dbReference>
<keyword evidence="4" id="KW-1185">Reference proteome</keyword>
<proteinExistence type="predicted"/>
<name>A0A6L9E6Y2_9FLAO</name>
<feature type="domain" description="Stress-response A/B barrel" evidence="2">
    <location>
        <begin position="30"/>
        <end position="126"/>
    </location>
</feature>
<reference evidence="3 4" key="1">
    <citation type="submission" date="2020-01" db="EMBL/GenBank/DDBJ databases">
        <title>Bacteria diversity of Porities sp.</title>
        <authorList>
            <person name="Wang G."/>
        </authorList>
    </citation>
    <scope>NUCLEOTIDE SEQUENCE [LARGE SCALE GENOMIC DNA]</scope>
    <source>
        <strain evidence="3 4">R33</strain>
    </source>
</reference>
<organism evidence="3 4">
    <name type="scientific">Poritiphilus flavus</name>
    <dbReference type="NCBI Taxonomy" id="2697053"/>
    <lineage>
        <taxon>Bacteria</taxon>
        <taxon>Pseudomonadati</taxon>
        <taxon>Bacteroidota</taxon>
        <taxon>Flavobacteriia</taxon>
        <taxon>Flavobacteriales</taxon>
        <taxon>Flavobacteriaceae</taxon>
        <taxon>Poritiphilus</taxon>
    </lineage>
</organism>
<evidence type="ECO:0000259" key="2">
    <source>
        <dbReference type="PROSITE" id="PS51502"/>
    </source>
</evidence>
<feature type="chain" id="PRO_5026844577" evidence="1">
    <location>
        <begin position="20"/>
        <end position="129"/>
    </location>
</feature>
<dbReference type="Pfam" id="PF07876">
    <property type="entry name" value="Dabb"/>
    <property type="match status" value="1"/>
</dbReference>
<dbReference type="AlphaFoldDB" id="A0A6L9E6Y2"/>
<sequence length="129" mass="14986">MKKSVCIFTFLMLTAISYSQDNMKTFDPNYVHTVFFWFNNPDNEVDQAHFEASLKKFLKNSKFAKTNFIGKAPKATRDVVDDSFTYKLVVTFDSAEAQQGYQEEDAHLIFIEECKDLWKKVIVYDAQGI</sequence>
<keyword evidence="1" id="KW-0732">Signal</keyword>
<comment type="caution">
    <text evidence="3">The sequence shown here is derived from an EMBL/GenBank/DDBJ whole genome shotgun (WGS) entry which is preliminary data.</text>
</comment>
<evidence type="ECO:0000313" key="4">
    <source>
        <dbReference type="Proteomes" id="UP000475249"/>
    </source>
</evidence>
<dbReference type="PROSITE" id="PS51502">
    <property type="entry name" value="S_R_A_B_BARREL"/>
    <property type="match status" value="1"/>
</dbReference>
<feature type="signal peptide" evidence="1">
    <location>
        <begin position="1"/>
        <end position="19"/>
    </location>
</feature>
<dbReference type="Proteomes" id="UP000475249">
    <property type="component" value="Unassembled WGS sequence"/>
</dbReference>
<evidence type="ECO:0000256" key="1">
    <source>
        <dbReference type="SAM" id="SignalP"/>
    </source>
</evidence>
<evidence type="ECO:0000313" key="3">
    <source>
        <dbReference type="EMBL" id="NAS10450.1"/>
    </source>
</evidence>
<dbReference type="InterPro" id="IPR013097">
    <property type="entry name" value="Dabb"/>
</dbReference>
<gene>
    <name evidence="3" type="ORF">GTQ38_00450</name>
</gene>
<dbReference type="Gene3D" id="3.30.70.100">
    <property type="match status" value="1"/>
</dbReference>
<dbReference type="InterPro" id="IPR011008">
    <property type="entry name" value="Dimeric_a/b-barrel"/>
</dbReference>
<dbReference type="SMART" id="SM00886">
    <property type="entry name" value="Dabb"/>
    <property type="match status" value="1"/>
</dbReference>